<protein>
    <submittedName>
        <fullName evidence="1">HAD-IIB family hydrolase</fullName>
    </submittedName>
</protein>
<evidence type="ECO:0000313" key="2">
    <source>
        <dbReference type="Proteomes" id="UP000886824"/>
    </source>
</evidence>
<name>A0A9D2CFK1_9FIRM</name>
<dbReference type="GO" id="GO:0016791">
    <property type="term" value="F:phosphatase activity"/>
    <property type="evidence" value="ECO:0007669"/>
    <property type="project" value="UniProtKB-ARBA"/>
</dbReference>
<reference evidence="1" key="2">
    <citation type="submission" date="2021-04" db="EMBL/GenBank/DDBJ databases">
        <authorList>
            <person name="Gilroy R."/>
        </authorList>
    </citation>
    <scope>NUCLEOTIDE SEQUENCE</scope>
    <source>
        <strain evidence="1">CHK33-7979</strain>
    </source>
</reference>
<dbReference type="InterPro" id="IPR023214">
    <property type="entry name" value="HAD_sf"/>
</dbReference>
<accession>A0A9D2CFK1</accession>
<dbReference type="NCBIfam" id="TIGR01484">
    <property type="entry name" value="HAD-SF-IIB"/>
    <property type="match status" value="1"/>
</dbReference>
<gene>
    <name evidence="1" type="ORF">H9826_10450</name>
</gene>
<dbReference type="PANTHER" id="PTHR10000">
    <property type="entry name" value="PHOSPHOSERINE PHOSPHATASE"/>
    <property type="match status" value="1"/>
</dbReference>
<dbReference type="Gene3D" id="3.30.1240.10">
    <property type="match status" value="1"/>
</dbReference>
<dbReference type="GO" id="GO:0005829">
    <property type="term" value="C:cytosol"/>
    <property type="evidence" value="ECO:0007669"/>
    <property type="project" value="TreeGrafter"/>
</dbReference>
<dbReference type="InterPro" id="IPR006379">
    <property type="entry name" value="HAD-SF_hydro_IIB"/>
</dbReference>
<sequence length="273" mass="29664">MIRVGKFTGVLLASDFDDTLVGDSCVLSPANRAALERFTGEGGIFTVSTGRAKRTFAPYAHTVPINAPVILSNGAMLYDFAADRVVVDLPLPETAAADLTALSDEMPELGIECYHGDDVYIHHPNAHTQRHVERVKTTWTQRELLDMPTPWSKAVIQADHQVLLKAQAVIRQRWGDRYEAIFSNAVLLECTAKTASKGGMVLKLAQLLGIDRANIYCAGDNQNDIPMLAASAIPFAPGNCAQAVKDWGATVLRPCEEDFIAQVVGILELRYGG</sequence>
<dbReference type="SUPFAM" id="SSF56784">
    <property type="entry name" value="HAD-like"/>
    <property type="match status" value="1"/>
</dbReference>
<keyword evidence="1" id="KW-0378">Hydrolase</keyword>
<dbReference type="InterPro" id="IPR036412">
    <property type="entry name" value="HAD-like_sf"/>
</dbReference>
<reference evidence="1" key="1">
    <citation type="journal article" date="2021" name="PeerJ">
        <title>Extensive microbial diversity within the chicken gut microbiome revealed by metagenomics and culture.</title>
        <authorList>
            <person name="Gilroy R."/>
            <person name="Ravi A."/>
            <person name="Getino M."/>
            <person name="Pursley I."/>
            <person name="Horton D.L."/>
            <person name="Alikhan N.F."/>
            <person name="Baker D."/>
            <person name="Gharbi K."/>
            <person name="Hall N."/>
            <person name="Watson M."/>
            <person name="Adriaenssens E.M."/>
            <person name="Foster-Nyarko E."/>
            <person name="Jarju S."/>
            <person name="Secka A."/>
            <person name="Antonio M."/>
            <person name="Oren A."/>
            <person name="Chaudhuri R.R."/>
            <person name="La Ragione R."/>
            <person name="Hildebrand F."/>
            <person name="Pallen M.J."/>
        </authorList>
    </citation>
    <scope>NUCLEOTIDE SEQUENCE</scope>
    <source>
        <strain evidence="1">CHK33-7979</strain>
    </source>
</reference>
<proteinExistence type="predicted"/>
<dbReference type="Pfam" id="PF08282">
    <property type="entry name" value="Hydrolase_3"/>
    <property type="match status" value="1"/>
</dbReference>
<organism evidence="1 2">
    <name type="scientific">Candidatus Intestinimonas merdavium</name>
    <dbReference type="NCBI Taxonomy" id="2838622"/>
    <lineage>
        <taxon>Bacteria</taxon>
        <taxon>Bacillati</taxon>
        <taxon>Bacillota</taxon>
        <taxon>Clostridia</taxon>
        <taxon>Eubacteriales</taxon>
        <taxon>Intestinimonas</taxon>
    </lineage>
</organism>
<evidence type="ECO:0000313" key="1">
    <source>
        <dbReference type="EMBL" id="HIY74370.1"/>
    </source>
</evidence>
<dbReference type="Gene3D" id="3.40.50.1000">
    <property type="entry name" value="HAD superfamily/HAD-like"/>
    <property type="match status" value="1"/>
</dbReference>
<dbReference type="PANTHER" id="PTHR10000:SF8">
    <property type="entry name" value="HAD SUPERFAMILY HYDROLASE-LIKE, TYPE 3"/>
    <property type="match status" value="1"/>
</dbReference>
<dbReference type="Proteomes" id="UP000886824">
    <property type="component" value="Unassembled WGS sequence"/>
</dbReference>
<dbReference type="GO" id="GO:0000287">
    <property type="term" value="F:magnesium ion binding"/>
    <property type="evidence" value="ECO:0007669"/>
    <property type="project" value="TreeGrafter"/>
</dbReference>
<dbReference type="EMBL" id="DXCX01000111">
    <property type="protein sequence ID" value="HIY74370.1"/>
    <property type="molecule type" value="Genomic_DNA"/>
</dbReference>
<dbReference type="AlphaFoldDB" id="A0A9D2CFK1"/>
<comment type="caution">
    <text evidence="1">The sequence shown here is derived from an EMBL/GenBank/DDBJ whole genome shotgun (WGS) entry which is preliminary data.</text>
</comment>